<sequence precursor="true">MRLLPLLASLMLSGWAEAAPRKPAPSAAPGPATGGSGLCPAPATWGAGAELGALLPPEPPAGSRDRLEGRVPVGRDAELPVRVEADRLSGTPGVDSVAEGSAILSRGPITLRADRIGYKPPEDLAQADGGVIITREGNVFRGKSLSLKLGRYEGEFVEPSYFFARTQAGGSAARFEFLGENRGRATDATYSSCPPADQDWVMRSDRVTLDFAANEGVAEGAVLRFMGVPILAAPRLSFPLTEARKSGWLPPNINLDSKSGLDVAVPYYWNIAPDRDLTFTPRAYSRRGAGATAEYRYLTPSDRGTLEATALPGDQVAGRDRWMLFLRHDGGLDPRPPVFRKDESALLDYRFTMQRVSDDAYWKDFPRSLLPTLTPRLLPTSFQAEHRRAADWGLTTVYARVQRYQVLQEADLSSRIVAPYRREPQVGLRQVGAAQGFEWRWETEANRFTHEDRSLVAGNRVHLLGSLARPFRPLGVSGWTVTPRLTLNSASYNLDDPLANGRSSASRTLPTASLDSAWVFEREASYFGRAFLQTLEPRLLYVRTPYRRQDQLPNFDSAANDFNITSIFAESSFSGIDRVSDANQLTAGVTSRFLDPATGAEALRLGVVQRVLFSDQRVTPDGNPITQRLSDVLLLGSTSLVPRWWLDGNLQYSTQNDRVQRQVLGVRYSPGPLRTINAAYRFTRDATDQLEVGWQWPLNAPGREHAQILLDRERDAAERGEPIGLSRFGTGRSGAGCAGAWYTVGNLKYSRRDDRLTDAIVGFEYDSGCWIARIVAERLSTGRTEATTRLLLQLELVGLSRLGSNPLYVLRNNIPGYRPLRDEGASIGSLPLTQ</sequence>
<dbReference type="PANTHER" id="PTHR30189">
    <property type="entry name" value="LPS-ASSEMBLY PROTEIN"/>
    <property type="match status" value="1"/>
</dbReference>
<dbReference type="AlphaFoldDB" id="A0A839HRC9"/>
<dbReference type="Pfam" id="PF04453">
    <property type="entry name" value="LptD"/>
    <property type="match status" value="1"/>
</dbReference>
<dbReference type="GO" id="GO:0015920">
    <property type="term" value="P:lipopolysaccharide transport"/>
    <property type="evidence" value="ECO:0007669"/>
    <property type="project" value="InterPro"/>
</dbReference>
<dbReference type="HAMAP" id="MF_01411">
    <property type="entry name" value="LPS_assembly_LptD"/>
    <property type="match status" value="1"/>
</dbReference>
<dbReference type="EMBL" id="JACIVI010000002">
    <property type="protein sequence ID" value="MBB1161869.1"/>
    <property type="molecule type" value="Genomic_DNA"/>
</dbReference>
<feature type="domain" description="LptD C-terminal" evidence="3">
    <location>
        <begin position="320"/>
        <end position="697"/>
    </location>
</feature>
<evidence type="ECO:0000259" key="3">
    <source>
        <dbReference type="Pfam" id="PF04453"/>
    </source>
</evidence>
<dbReference type="InterPro" id="IPR050218">
    <property type="entry name" value="LptD"/>
</dbReference>
<dbReference type="InterPro" id="IPR020889">
    <property type="entry name" value="LipoPS_assembly_LptD"/>
</dbReference>
<accession>A0A839HRC9</accession>
<protein>
    <recommendedName>
        <fullName evidence="1">LPS-assembly protein LptD</fullName>
    </recommendedName>
</protein>
<keyword evidence="1" id="KW-0998">Cell outer membrane</keyword>
<comment type="subunit">
    <text evidence="1">Component of the lipopolysaccharide transport and assembly complex. Interacts with LptE and LptA.</text>
</comment>
<dbReference type="Proteomes" id="UP000586093">
    <property type="component" value="Unassembled WGS sequence"/>
</dbReference>
<comment type="caution">
    <text evidence="1">Lacks conserved residue(s) required for the propagation of feature annotation.</text>
</comment>
<comment type="similarity">
    <text evidence="1">Belongs to the LptD family.</text>
</comment>
<feature type="region of interest" description="Disordered" evidence="2">
    <location>
        <begin position="20"/>
        <end position="73"/>
    </location>
</feature>
<evidence type="ECO:0000256" key="2">
    <source>
        <dbReference type="SAM" id="MobiDB-lite"/>
    </source>
</evidence>
<dbReference type="InterPro" id="IPR007543">
    <property type="entry name" value="LptD_C"/>
</dbReference>
<gene>
    <name evidence="1" type="primary">lptD</name>
    <name evidence="4" type="ORF">H4F90_07745</name>
</gene>
<dbReference type="GO" id="GO:1990351">
    <property type="term" value="C:transporter complex"/>
    <property type="evidence" value="ECO:0007669"/>
    <property type="project" value="TreeGrafter"/>
</dbReference>
<evidence type="ECO:0000256" key="1">
    <source>
        <dbReference type="HAMAP-Rule" id="MF_01411"/>
    </source>
</evidence>
<comment type="function">
    <text evidence="1">Together with LptE, is involved in the assembly of lipopolysaccharide (LPS) at the surface of the outer membrane.</text>
</comment>
<feature type="chain" id="PRO_5033179345" description="LPS-assembly protein LptD" evidence="1">
    <location>
        <begin position="19"/>
        <end position="834"/>
    </location>
</feature>
<keyword evidence="1" id="KW-0472">Membrane</keyword>
<comment type="caution">
    <text evidence="4">The sequence shown here is derived from an EMBL/GenBank/DDBJ whole genome shotgun (WGS) entry which is preliminary data.</text>
</comment>
<name>A0A839HRC9_9BURK</name>
<comment type="subcellular location">
    <subcellularLocation>
        <location evidence="1">Cell outer membrane</location>
    </subcellularLocation>
</comment>
<feature type="signal peptide" evidence="1">
    <location>
        <begin position="1"/>
        <end position="18"/>
    </location>
</feature>
<reference evidence="4 5" key="1">
    <citation type="submission" date="2020-08" db="EMBL/GenBank/DDBJ databases">
        <title>Aquariorum lacteus gen. nov., sp. nov., a new member of the family Comamonadaceae, isolated from freshwater aquarium.</title>
        <authorList>
            <person name="Chun S.-J."/>
        </authorList>
    </citation>
    <scope>NUCLEOTIDE SEQUENCE [LARGE SCALE GENOMIC DNA]</scope>
    <source>
        <strain evidence="4 5">SJAQ100</strain>
    </source>
</reference>
<evidence type="ECO:0000313" key="4">
    <source>
        <dbReference type="EMBL" id="MBB1161869.1"/>
    </source>
</evidence>
<feature type="compositionally biased region" description="Basic and acidic residues" evidence="2">
    <location>
        <begin position="63"/>
        <end position="73"/>
    </location>
</feature>
<keyword evidence="1" id="KW-0732">Signal</keyword>
<dbReference type="RefSeq" id="WP_182663224.1">
    <property type="nucleotide sequence ID" value="NZ_JACIVI010000002.1"/>
</dbReference>
<dbReference type="GO" id="GO:0043165">
    <property type="term" value="P:Gram-negative-bacterium-type cell outer membrane assembly"/>
    <property type="evidence" value="ECO:0007669"/>
    <property type="project" value="UniProtKB-UniRule"/>
</dbReference>
<dbReference type="GO" id="GO:0009279">
    <property type="term" value="C:cell outer membrane"/>
    <property type="evidence" value="ECO:0007669"/>
    <property type="project" value="UniProtKB-SubCell"/>
</dbReference>
<dbReference type="PANTHER" id="PTHR30189:SF1">
    <property type="entry name" value="LPS-ASSEMBLY PROTEIN LPTD"/>
    <property type="match status" value="1"/>
</dbReference>
<keyword evidence="5" id="KW-1185">Reference proteome</keyword>
<proteinExistence type="inferred from homology"/>
<feature type="compositionally biased region" description="Low complexity" evidence="2">
    <location>
        <begin position="46"/>
        <end position="55"/>
    </location>
</feature>
<evidence type="ECO:0000313" key="5">
    <source>
        <dbReference type="Proteomes" id="UP000586093"/>
    </source>
</evidence>
<organism evidence="4 5">
    <name type="scientific">Aquariibacter albus</name>
    <dbReference type="NCBI Taxonomy" id="2759899"/>
    <lineage>
        <taxon>Bacteria</taxon>
        <taxon>Pseudomonadati</taxon>
        <taxon>Pseudomonadota</taxon>
        <taxon>Betaproteobacteria</taxon>
        <taxon>Burkholderiales</taxon>
        <taxon>Sphaerotilaceae</taxon>
        <taxon>Aquariibacter</taxon>
    </lineage>
</organism>